<feature type="domain" description="RING-type" evidence="6">
    <location>
        <begin position="129"/>
        <end position="166"/>
    </location>
</feature>
<dbReference type="SMART" id="SM00238">
    <property type="entry name" value="BIR"/>
    <property type="match status" value="1"/>
</dbReference>
<dbReference type="Pfam" id="PF00653">
    <property type="entry name" value="BIR"/>
    <property type="match status" value="1"/>
</dbReference>
<dbReference type="PANTHER" id="PTHR10044:SF139">
    <property type="entry name" value="DEATH-ASSOCIATED INHIBITOR OF APOPTOSIS 2"/>
    <property type="match status" value="1"/>
</dbReference>
<dbReference type="InterPro" id="IPR013083">
    <property type="entry name" value="Znf_RING/FYVE/PHD"/>
</dbReference>
<dbReference type="InterPro" id="IPR001841">
    <property type="entry name" value="Znf_RING"/>
</dbReference>
<evidence type="ECO:0000259" key="6">
    <source>
        <dbReference type="PROSITE" id="PS50089"/>
    </source>
</evidence>
<dbReference type="CDD" id="cd00022">
    <property type="entry name" value="BIR"/>
    <property type="match status" value="1"/>
</dbReference>
<name>V4ATF3_LOTGI</name>
<dbReference type="HOGENOM" id="CLU_016347_2_2_1"/>
<dbReference type="RefSeq" id="XP_009052495.1">
    <property type="nucleotide sequence ID" value="XM_009054247.1"/>
</dbReference>
<dbReference type="GeneID" id="20231224"/>
<feature type="non-terminal residue" evidence="7">
    <location>
        <position position="1"/>
    </location>
</feature>
<reference evidence="7 8" key="1">
    <citation type="journal article" date="2013" name="Nature">
        <title>Insights into bilaterian evolution from three spiralian genomes.</title>
        <authorList>
            <person name="Simakov O."/>
            <person name="Marletaz F."/>
            <person name="Cho S.J."/>
            <person name="Edsinger-Gonzales E."/>
            <person name="Havlak P."/>
            <person name="Hellsten U."/>
            <person name="Kuo D.H."/>
            <person name="Larsson T."/>
            <person name="Lv J."/>
            <person name="Arendt D."/>
            <person name="Savage R."/>
            <person name="Osoegawa K."/>
            <person name="de Jong P."/>
            <person name="Grimwood J."/>
            <person name="Chapman J.A."/>
            <person name="Shapiro H."/>
            <person name="Aerts A."/>
            <person name="Otillar R.P."/>
            <person name="Terry A.Y."/>
            <person name="Boore J.L."/>
            <person name="Grigoriev I.V."/>
            <person name="Lindberg D.R."/>
            <person name="Seaver E.C."/>
            <person name="Weisblat D.A."/>
            <person name="Putnam N.H."/>
            <person name="Rokhsar D.S."/>
        </authorList>
    </citation>
    <scope>NUCLEOTIDE SEQUENCE [LARGE SCALE GENOMIC DNA]</scope>
</reference>
<dbReference type="GO" id="GO:0051726">
    <property type="term" value="P:regulation of cell cycle"/>
    <property type="evidence" value="ECO:0007669"/>
    <property type="project" value="TreeGrafter"/>
</dbReference>
<sequence>LGSFKYWPKQYRPTKTQLAEAGFFHTVVANKVICFCCGVAILDWEPTADSWQQHALVSSQCHFILHEKGPEFIREMAAIKHRELQTGAQQQQEMEVTLIGERNEYLNRIEQLKREVEEEIKKYEKDNVCVFCVSKDRNIMFKPCRHICCCEQCLPNFKGKPCPYCKTIIQGWQVVFLP</sequence>
<evidence type="ECO:0000313" key="8">
    <source>
        <dbReference type="Proteomes" id="UP000030746"/>
    </source>
</evidence>
<dbReference type="OrthoDB" id="4034597at2759"/>
<evidence type="ECO:0000256" key="5">
    <source>
        <dbReference type="SAM" id="Coils"/>
    </source>
</evidence>
<dbReference type="SUPFAM" id="SSF57924">
    <property type="entry name" value="Inhibitor of apoptosis (IAP) repeat"/>
    <property type="match status" value="1"/>
</dbReference>
<dbReference type="Proteomes" id="UP000030746">
    <property type="component" value="Unassembled WGS sequence"/>
</dbReference>
<dbReference type="InterPro" id="IPR001370">
    <property type="entry name" value="BIR_rpt"/>
</dbReference>
<dbReference type="PROSITE" id="PS50089">
    <property type="entry name" value="ZF_RING_2"/>
    <property type="match status" value="1"/>
</dbReference>
<keyword evidence="2 4" id="KW-0863">Zinc-finger</keyword>
<protein>
    <recommendedName>
        <fullName evidence="6">RING-type domain-containing protein</fullName>
    </recommendedName>
</protein>
<evidence type="ECO:0000256" key="4">
    <source>
        <dbReference type="PROSITE-ProRule" id="PRU00175"/>
    </source>
</evidence>
<dbReference type="Gene3D" id="1.10.1170.10">
    <property type="entry name" value="Inhibitor Of Apoptosis Protein (2mihbC-IAP-1), Chain A"/>
    <property type="match status" value="1"/>
</dbReference>
<keyword evidence="5" id="KW-0175">Coiled coil</keyword>
<dbReference type="PANTHER" id="PTHR10044">
    <property type="entry name" value="INHIBITOR OF APOPTOSIS"/>
    <property type="match status" value="1"/>
</dbReference>
<dbReference type="PROSITE" id="PS50143">
    <property type="entry name" value="BIR_REPEAT_2"/>
    <property type="match status" value="1"/>
</dbReference>
<evidence type="ECO:0000256" key="1">
    <source>
        <dbReference type="ARBA" id="ARBA00006672"/>
    </source>
</evidence>
<dbReference type="GO" id="GO:0005634">
    <property type="term" value="C:nucleus"/>
    <property type="evidence" value="ECO:0007669"/>
    <property type="project" value="TreeGrafter"/>
</dbReference>
<evidence type="ECO:0000256" key="2">
    <source>
        <dbReference type="ARBA" id="ARBA00022771"/>
    </source>
</evidence>
<evidence type="ECO:0000313" key="7">
    <source>
        <dbReference type="EMBL" id="ESO97011.1"/>
    </source>
</evidence>
<comment type="similarity">
    <text evidence="1">Belongs to the IAP family.</text>
</comment>
<dbReference type="Gene3D" id="3.30.40.10">
    <property type="entry name" value="Zinc/RING finger domain, C3HC4 (zinc finger)"/>
    <property type="match status" value="1"/>
</dbReference>
<evidence type="ECO:0000256" key="3">
    <source>
        <dbReference type="ARBA" id="ARBA00022833"/>
    </source>
</evidence>
<dbReference type="GO" id="GO:0008270">
    <property type="term" value="F:zinc ion binding"/>
    <property type="evidence" value="ECO:0007669"/>
    <property type="project" value="UniProtKB-KW"/>
</dbReference>
<organism evidence="7 8">
    <name type="scientific">Lottia gigantea</name>
    <name type="common">Giant owl limpet</name>
    <dbReference type="NCBI Taxonomy" id="225164"/>
    <lineage>
        <taxon>Eukaryota</taxon>
        <taxon>Metazoa</taxon>
        <taxon>Spiralia</taxon>
        <taxon>Lophotrochozoa</taxon>
        <taxon>Mollusca</taxon>
        <taxon>Gastropoda</taxon>
        <taxon>Patellogastropoda</taxon>
        <taxon>Lottioidea</taxon>
        <taxon>Lottiidae</taxon>
        <taxon>Lottia</taxon>
    </lineage>
</organism>
<keyword evidence="3" id="KW-0862">Zinc</keyword>
<keyword evidence="2 4" id="KW-0479">Metal-binding</keyword>
<feature type="coiled-coil region" evidence="5">
    <location>
        <begin position="95"/>
        <end position="126"/>
    </location>
</feature>
<dbReference type="CTD" id="20231224"/>
<accession>V4ATF3</accession>
<gene>
    <name evidence="7" type="ORF">LOTGIDRAFT_115434</name>
</gene>
<dbReference type="AlphaFoldDB" id="V4ATF3"/>
<dbReference type="Pfam" id="PF13920">
    <property type="entry name" value="zf-C3HC4_3"/>
    <property type="match status" value="1"/>
</dbReference>
<proteinExistence type="inferred from homology"/>
<dbReference type="EMBL" id="KB201362">
    <property type="protein sequence ID" value="ESO97011.1"/>
    <property type="molecule type" value="Genomic_DNA"/>
</dbReference>
<dbReference type="KEGG" id="lgi:LOTGIDRAFT_115434"/>
<dbReference type="InterPro" id="IPR050784">
    <property type="entry name" value="IAP"/>
</dbReference>
<keyword evidence="8" id="KW-1185">Reference proteome</keyword>
<dbReference type="STRING" id="225164.V4ATF3"/>
<dbReference type="GO" id="GO:0005737">
    <property type="term" value="C:cytoplasm"/>
    <property type="evidence" value="ECO:0007669"/>
    <property type="project" value="TreeGrafter"/>
</dbReference>
<dbReference type="OMA" id="VACANCA"/>